<name>A0ABP0HD19_9DINO</name>
<dbReference type="InterPro" id="IPR019410">
    <property type="entry name" value="Methyltransf_16"/>
</dbReference>
<evidence type="ECO:0000313" key="2">
    <source>
        <dbReference type="Proteomes" id="UP001642484"/>
    </source>
</evidence>
<evidence type="ECO:0000313" key="1">
    <source>
        <dbReference type="EMBL" id="CAK8987396.1"/>
    </source>
</evidence>
<organism evidence="1 2">
    <name type="scientific">Durusdinium trenchii</name>
    <dbReference type="NCBI Taxonomy" id="1381693"/>
    <lineage>
        <taxon>Eukaryota</taxon>
        <taxon>Sar</taxon>
        <taxon>Alveolata</taxon>
        <taxon>Dinophyceae</taxon>
        <taxon>Suessiales</taxon>
        <taxon>Symbiodiniaceae</taxon>
        <taxon>Durusdinium</taxon>
    </lineage>
</organism>
<gene>
    <name evidence="1" type="ORF">CCMP2556_LOCUS859</name>
</gene>
<sequence>MERESESESEEGDVCGIIEADGLSLEELPVHQGAAKGTWRVSVLRVLSPRPPIIEDEDGDLAMPRTELGGELPPGLLDWQIQMARLASSRLERVGLQLWAGLGLCSLLACRLGAASVLCTDGHLEAVENCRQNLQRNGVSVKDAEYAEANREDANVKTVKVEVLRWEDPPPMEDDVWAAEVLLAADVIYDAAAAEAFAKLAAKLLNTKAERLYMSLEKRVYFSSATFKPEVAAYPQFLEDCAALGLEVEPVDLSSVPVHFNYVRSRFYELVTITAKGRASVKRKQEHATEDVQSGEGVN</sequence>
<reference evidence="1 2" key="1">
    <citation type="submission" date="2024-02" db="EMBL/GenBank/DDBJ databases">
        <authorList>
            <person name="Chen Y."/>
            <person name="Shah S."/>
            <person name="Dougan E. K."/>
            <person name="Thang M."/>
            <person name="Chan C."/>
        </authorList>
    </citation>
    <scope>NUCLEOTIDE SEQUENCE [LARGE SCALE GENOMIC DNA]</scope>
</reference>
<evidence type="ECO:0008006" key="3">
    <source>
        <dbReference type="Google" id="ProtNLM"/>
    </source>
</evidence>
<dbReference type="Gene3D" id="3.40.50.150">
    <property type="entry name" value="Vaccinia Virus protein VP39"/>
    <property type="match status" value="1"/>
</dbReference>
<dbReference type="InterPro" id="IPR029063">
    <property type="entry name" value="SAM-dependent_MTases_sf"/>
</dbReference>
<dbReference type="PANTHER" id="PTHR23108">
    <property type="entry name" value="METHYLTRANSFERASE-RELATED"/>
    <property type="match status" value="1"/>
</dbReference>
<comment type="caution">
    <text evidence="1">The sequence shown here is derived from an EMBL/GenBank/DDBJ whole genome shotgun (WGS) entry which is preliminary data.</text>
</comment>
<protein>
    <recommendedName>
        <fullName evidence="3">Calmodulin-lysine N-methyltransferase</fullName>
    </recommendedName>
</protein>
<dbReference type="InterPro" id="IPR038899">
    <property type="entry name" value="METTL22"/>
</dbReference>
<dbReference type="SUPFAM" id="SSF53335">
    <property type="entry name" value="S-adenosyl-L-methionine-dependent methyltransferases"/>
    <property type="match status" value="1"/>
</dbReference>
<dbReference type="Pfam" id="PF10294">
    <property type="entry name" value="Methyltransf_16"/>
    <property type="match status" value="1"/>
</dbReference>
<proteinExistence type="predicted"/>
<accession>A0ABP0HD19</accession>
<dbReference type="Proteomes" id="UP001642484">
    <property type="component" value="Unassembled WGS sequence"/>
</dbReference>
<dbReference type="PANTHER" id="PTHR23108:SF0">
    <property type="entry name" value="METHYLTRANSFERASE-LIKE PROTEIN 22"/>
    <property type="match status" value="1"/>
</dbReference>
<dbReference type="EMBL" id="CAXAMN010000270">
    <property type="protein sequence ID" value="CAK8987396.1"/>
    <property type="molecule type" value="Genomic_DNA"/>
</dbReference>
<keyword evidence="2" id="KW-1185">Reference proteome</keyword>